<name>A0A8G1QZ42_9EURO</name>
<keyword evidence="2" id="KW-0732">Signal</keyword>
<evidence type="ECO:0000256" key="2">
    <source>
        <dbReference type="SAM" id="SignalP"/>
    </source>
</evidence>
<evidence type="ECO:0000256" key="1">
    <source>
        <dbReference type="SAM" id="MobiDB-lite"/>
    </source>
</evidence>
<accession>A0A8G1QZ42</accession>
<feature type="chain" id="PRO_5034765456" description="Secreted protein" evidence="2">
    <location>
        <begin position="22"/>
        <end position="83"/>
    </location>
</feature>
<reference evidence="3 4" key="1">
    <citation type="submission" date="2018-02" db="EMBL/GenBank/DDBJ databases">
        <title>The genomes of Aspergillus section Nigri reveals drivers in fungal speciation.</title>
        <authorList>
            <consortium name="DOE Joint Genome Institute"/>
            <person name="Vesth T.C."/>
            <person name="Nybo J."/>
            <person name="Theobald S."/>
            <person name="Brandl J."/>
            <person name="Frisvad J.C."/>
            <person name="Nielsen K.F."/>
            <person name="Lyhne E.K."/>
            <person name="Kogle M.E."/>
            <person name="Kuo A."/>
            <person name="Riley R."/>
            <person name="Clum A."/>
            <person name="Nolan M."/>
            <person name="Lipzen A."/>
            <person name="Salamov A."/>
            <person name="Henrissat B."/>
            <person name="Wiebenga A."/>
            <person name="De vries R.P."/>
            <person name="Grigoriev I.V."/>
            <person name="Mortensen U.H."/>
            <person name="Andersen M.R."/>
            <person name="Baker S.E."/>
        </authorList>
    </citation>
    <scope>NUCLEOTIDE SEQUENCE [LARGE SCALE GENOMIC DNA]</scope>
    <source>
        <strain evidence="3 4">CBS 112811</strain>
    </source>
</reference>
<dbReference type="RefSeq" id="XP_025511872.1">
    <property type="nucleotide sequence ID" value="XM_025660908.1"/>
</dbReference>
<feature type="signal peptide" evidence="2">
    <location>
        <begin position="1"/>
        <end position="21"/>
    </location>
</feature>
<dbReference type="AlphaFoldDB" id="A0A8G1QZ42"/>
<evidence type="ECO:0000313" key="3">
    <source>
        <dbReference type="EMBL" id="RAH53950.1"/>
    </source>
</evidence>
<gene>
    <name evidence="3" type="ORF">BO85DRAFT_452800</name>
</gene>
<evidence type="ECO:0000313" key="4">
    <source>
        <dbReference type="Proteomes" id="UP000249526"/>
    </source>
</evidence>
<dbReference type="Proteomes" id="UP000249526">
    <property type="component" value="Unassembled WGS sequence"/>
</dbReference>
<proteinExistence type="predicted"/>
<evidence type="ECO:0008006" key="5">
    <source>
        <dbReference type="Google" id="ProtNLM"/>
    </source>
</evidence>
<dbReference type="GeneID" id="37164310"/>
<keyword evidence="4" id="KW-1185">Reference proteome</keyword>
<organism evidence="3 4">
    <name type="scientific">Aspergillus piperis CBS 112811</name>
    <dbReference type="NCBI Taxonomy" id="1448313"/>
    <lineage>
        <taxon>Eukaryota</taxon>
        <taxon>Fungi</taxon>
        <taxon>Dikarya</taxon>
        <taxon>Ascomycota</taxon>
        <taxon>Pezizomycotina</taxon>
        <taxon>Eurotiomycetes</taxon>
        <taxon>Eurotiomycetidae</taxon>
        <taxon>Eurotiales</taxon>
        <taxon>Aspergillaceae</taxon>
        <taxon>Aspergillus</taxon>
        <taxon>Aspergillus subgen. Circumdati</taxon>
    </lineage>
</organism>
<feature type="region of interest" description="Disordered" evidence="1">
    <location>
        <begin position="27"/>
        <end position="67"/>
    </location>
</feature>
<dbReference type="EMBL" id="KZ825074">
    <property type="protein sequence ID" value="RAH53950.1"/>
    <property type="molecule type" value="Genomic_DNA"/>
</dbReference>
<sequence>MAFIYFLLFFCLVFLTLLTEGVIRRTHSNQKRNCWERRNSQGDSSRGRPTGNARLTRKTGAKKTVNAGQRDLKPLRKRCLDGS</sequence>
<protein>
    <recommendedName>
        <fullName evidence="5">Secreted protein</fullName>
    </recommendedName>
</protein>